<evidence type="ECO:0000313" key="2">
    <source>
        <dbReference type="Proteomes" id="UP000308365"/>
    </source>
</evidence>
<reference evidence="2" key="1">
    <citation type="journal article" date="2019" name="IScience">
        <title>Narwhal Genome Reveals Long-Term Low Genetic Diversity despite Current Large Abundance Size.</title>
        <authorList>
            <person name="Westbury M.V."/>
            <person name="Petersen B."/>
            <person name="Garde E."/>
            <person name="Heide-Jorgensen M.P."/>
            <person name="Lorenzen E.D."/>
        </authorList>
    </citation>
    <scope>NUCLEOTIDE SEQUENCE [LARGE SCALE GENOMIC DNA]</scope>
</reference>
<sequence>MQNWHPSWSEDETICARNVNNEVPFFDNNDFNVIANKLNLQTIILCYHLDLNYTRWLSMSWGFGICTIYRVMPAKCDSAFKLGLVVLRQTATALLYLAQLEYTFKCRNMTGFLAAIFGWNIYRKDNNLPSSSK</sequence>
<dbReference type="EMBL" id="RWIC01000973">
    <property type="protein sequence ID" value="TKC38576.1"/>
    <property type="molecule type" value="Genomic_DNA"/>
</dbReference>
<evidence type="ECO:0000313" key="1">
    <source>
        <dbReference type="EMBL" id="TKC38576.1"/>
    </source>
</evidence>
<organism evidence="1 2">
    <name type="scientific">Monodon monoceros</name>
    <name type="common">Narwhal</name>
    <name type="synonym">Ceratodon monodon</name>
    <dbReference type="NCBI Taxonomy" id="40151"/>
    <lineage>
        <taxon>Eukaryota</taxon>
        <taxon>Metazoa</taxon>
        <taxon>Chordata</taxon>
        <taxon>Craniata</taxon>
        <taxon>Vertebrata</taxon>
        <taxon>Euteleostomi</taxon>
        <taxon>Mammalia</taxon>
        <taxon>Eutheria</taxon>
        <taxon>Laurasiatheria</taxon>
        <taxon>Artiodactyla</taxon>
        <taxon>Whippomorpha</taxon>
        <taxon>Cetacea</taxon>
        <taxon>Odontoceti</taxon>
        <taxon>Monodontidae</taxon>
        <taxon>Monodon</taxon>
    </lineage>
</organism>
<name>A0A4U1ERF0_MONMO</name>
<accession>A0A4U1ERF0</accession>
<comment type="caution">
    <text evidence="1">The sequence shown here is derived from an EMBL/GenBank/DDBJ whole genome shotgun (WGS) entry which is preliminary data.</text>
</comment>
<dbReference type="Proteomes" id="UP000308365">
    <property type="component" value="Unassembled WGS sequence"/>
</dbReference>
<protein>
    <submittedName>
        <fullName evidence="1">Uncharacterized protein</fullName>
    </submittedName>
</protein>
<proteinExistence type="predicted"/>
<gene>
    <name evidence="1" type="ORF">EI555_000832</name>
</gene>
<dbReference type="AlphaFoldDB" id="A0A4U1ERF0"/>